<dbReference type="InterPro" id="IPR008269">
    <property type="entry name" value="Lon_proteolytic"/>
</dbReference>
<dbReference type="InterPro" id="IPR014721">
    <property type="entry name" value="Ribsml_uS5_D2-typ_fold_subgr"/>
</dbReference>
<proteinExistence type="inferred from homology"/>
<comment type="similarity">
    <text evidence="2">Belongs to the peptidase S16 family.</text>
</comment>
<dbReference type="InterPro" id="IPR041699">
    <property type="entry name" value="AAA_32"/>
</dbReference>
<dbReference type="Pfam" id="PF20436">
    <property type="entry name" value="LonB_AAA-LID"/>
    <property type="match status" value="1"/>
</dbReference>
<dbReference type="InterPro" id="IPR046843">
    <property type="entry name" value="LonB_AAA-LID"/>
</dbReference>
<dbReference type="Gene3D" id="3.30.230.10">
    <property type="match status" value="1"/>
</dbReference>
<keyword evidence="1 2" id="KW-0645">Protease</keyword>
<dbReference type="EMBL" id="JAGTUF010000003">
    <property type="protein sequence ID" value="MBR9971250.1"/>
    <property type="molecule type" value="Genomic_DNA"/>
</dbReference>
<dbReference type="PROSITE" id="PS51786">
    <property type="entry name" value="LON_PROTEOLYTIC"/>
    <property type="match status" value="1"/>
</dbReference>
<dbReference type="EC" id="3.4.21.53" evidence="2"/>
<dbReference type="Pfam" id="PF05362">
    <property type="entry name" value="Lon_C"/>
    <property type="match status" value="1"/>
</dbReference>
<feature type="active site" evidence="2">
    <location>
        <position position="700"/>
    </location>
</feature>
<dbReference type="Gene3D" id="3.40.50.300">
    <property type="entry name" value="P-loop containing nucleotide triphosphate hydrolases"/>
    <property type="match status" value="2"/>
</dbReference>
<evidence type="ECO:0000313" key="4">
    <source>
        <dbReference type="EMBL" id="MBR9971250.1"/>
    </source>
</evidence>
<dbReference type="Pfam" id="PF20437">
    <property type="entry name" value="LonC_helical"/>
    <property type="match status" value="1"/>
</dbReference>
<keyword evidence="2" id="KW-0378">Hydrolase</keyword>
<dbReference type="InterPro" id="IPR020568">
    <property type="entry name" value="Ribosomal_Su5_D2-typ_SF"/>
</dbReference>
<comment type="catalytic activity">
    <reaction evidence="2">
        <text>Hydrolysis of proteins in presence of ATP.</text>
        <dbReference type="EC" id="3.4.21.53"/>
    </reaction>
</comment>
<dbReference type="InterPro" id="IPR046844">
    <property type="entry name" value="Lon-like_helical"/>
</dbReference>
<evidence type="ECO:0000259" key="3">
    <source>
        <dbReference type="PROSITE" id="PS51786"/>
    </source>
</evidence>
<dbReference type="RefSeq" id="WP_211546818.1">
    <property type="nucleotide sequence ID" value="NZ_JAGTUF010000003.1"/>
</dbReference>
<dbReference type="Gene3D" id="1.10.8.60">
    <property type="match status" value="1"/>
</dbReference>
<accession>A0ABS5IA21</accession>
<feature type="domain" description="Lon proteolytic" evidence="3">
    <location>
        <begin position="567"/>
        <end position="762"/>
    </location>
</feature>
<dbReference type="InterPro" id="IPR027065">
    <property type="entry name" value="Lon_Prtase"/>
</dbReference>
<gene>
    <name evidence="4" type="ORF">KEC16_05950</name>
</gene>
<name>A0ABS5IA21_9PROT</name>
<dbReference type="Proteomes" id="UP000680714">
    <property type="component" value="Unassembled WGS sequence"/>
</dbReference>
<keyword evidence="5" id="KW-1185">Reference proteome</keyword>
<dbReference type="InterPro" id="IPR027417">
    <property type="entry name" value="P-loop_NTPase"/>
</dbReference>
<dbReference type="PRINTS" id="PR00830">
    <property type="entry name" value="ENDOLAPTASE"/>
</dbReference>
<reference evidence="4 5" key="1">
    <citation type="submission" date="2021-04" db="EMBL/GenBank/DDBJ databases">
        <title>Magnetospirillum sulfuroxidans sp. nov., a facultative chemolithoautotrophic sulfur-oxidizing alphaproteobacterium isolated from freshwater sediment and proposals for Paramagetospirillum gen. nov., and Magnetospirillaceae fam. nov.</title>
        <authorList>
            <person name="Koziaeva V."/>
            <person name="Geelhoed J.S."/>
            <person name="Sorokin D.Y."/>
            <person name="Grouzdev D.S."/>
        </authorList>
    </citation>
    <scope>NUCLEOTIDE SEQUENCE [LARGE SCALE GENOMIC DNA]</scope>
    <source>
        <strain evidence="4 5">J10</strain>
    </source>
</reference>
<evidence type="ECO:0000256" key="1">
    <source>
        <dbReference type="ARBA" id="ARBA00022670"/>
    </source>
</evidence>
<dbReference type="Pfam" id="PF13654">
    <property type="entry name" value="AAA_32"/>
    <property type="match status" value="1"/>
</dbReference>
<sequence length="806" mass="88367">MSGDQPVSLSPLPPERLFTRCDPHSLPFQSTAELADADDAIGQERAMEAISFAMGMRHRGFNLFALGAEGTGRRSLVMRLLSRQATERPAPGDWVYINDFEQNQRPKALSLPAGRAILLKKDMDWLIGELGQALPAAFEAEEYRNRRQAIEDALKERQEQAFGAIAHDAGKNGVALVRTPVGLALAPMKDTEVLSPEQFKQLPDDQQDRFKTDMAALQEKLEATLKLVPKWERESRASLRALDHDVVAFAIEHLLDELIAKYSDLPAVLTYLTAVAADVAANVTDFLGDDDRSAKVRRSLGGDAFRRYRVNVLVDNDQTQGAPVVYEDYPTQPNLIGRIEHLAQFGALITDFNLIRAGSLHKANGGFLVMDARKLLMNPFAWEDLKRALKVREVRIESPGQSMGILSTFSLEPAPIALDLKVVLIGDPMLYYQLSHHDPEFSELFKVAADFDWRMDRSPQAVLELARSVATLTRKEGLLPLDQGAMARVVEQASRLVEDAEKLSTHMASLADLVREADHWAMQDKVGIIGAGHVQRAIDASIRRQDRVRDNVQEEIRRGIIHVATSGSETGQINALAVLELGNFAFGHPARITARIHAGKGDVIDIEREIDLGGPLHGKGVLILSGFLAARFGETEPLSVSASLVFEQSYGGVDGDSASSAELYVLLSALSGVPIRQDLAVTGSVDQFGRIQAIGGVNEKIEGFFDLCVSRGLSGSQGVLIPASNSAHLMLRADVVEACRQGRFAIYPVEHVDQGIEVLTGVPAGEADENGRYPVGSVNRKIQARLAAFLHRPERLLDRDKKPELD</sequence>
<dbReference type="SUPFAM" id="SSF52540">
    <property type="entry name" value="P-loop containing nucleoside triphosphate hydrolases"/>
    <property type="match status" value="1"/>
</dbReference>
<organism evidence="4 5">
    <name type="scientific">Magnetospirillum sulfuroxidans</name>
    <dbReference type="NCBI Taxonomy" id="611300"/>
    <lineage>
        <taxon>Bacteria</taxon>
        <taxon>Pseudomonadati</taxon>
        <taxon>Pseudomonadota</taxon>
        <taxon>Alphaproteobacteria</taxon>
        <taxon>Rhodospirillales</taxon>
        <taxon>Rhodospirillaceae</taxon>
        <taxon>Magnetospirillum</taxon>
    </lineage>
</organism>
<evidence type="ECO:0000313" key="5">
    <source>
        <dbReference type="Proteomes" id="UP000680714"/>
    </source>
</evidence>
<comment type="caution">
    <text evidence="4">The sequence shown here is derived from an EMBL/GenBank/DDBJ whole genome shotgun (WGS) entry which is preliminary data.</text>
</comment>
<feature type="active site" evidence="2">
    <location>
        <position position="657"/>
    </location>
</feature>
<dbReference type="SUPFAM" id="SSF54211">
    <property type="entry name" value="Ribosomal protein S5 domain 2-like"/>
    <property type="match status" value="1"/>
</dbReference>
<protein>
    <recommendedName>
        <fullName evidence="2">endopeptidase La</fullName>
        <ecNumber evidence="2">3.4.21.53</ecNumber>
    </recommendedName>
</protein>
<keyword evidence="2" id="KW-0720">Serine protease</keyword>
<evidence type="ECO:0000256" key="2">
    <source>
        <dbReference type="PROSITE-ProRule" id="PRU01122"/>
    </source>
</evidence>
<dbReference type="PANTHER" id="PTHR10046">
    <property type="entry name" value="ATP DEPENDENT LON PROTEASE FAMILY MEMBER"/>
    <property type="match status" value="1"/>
</dbReference>